<dbReference type="EMBL" id="CP025791">
    <property type="protein sequence ID" value="AUP81237.1"/>
    <property type="molecule type" value="Genomic_DNA"/>
</dbReference>
<dbReference type="Pfam" id="PF12833">
    <property type="entry name" value="HTH_18"/>
    <property type="match status" value="1"/>
</dbReference>
<evidence type="ECO:0000313" key="6">
    <source>
        <dbReference type="Proteomes" id="UP000235826"/>
    </source>
</evidence>
<dbReference type="AlphaFoldDB" id="A0A2K9PXG5"/>
<sequence length="297" mass="34620">MAQIIINKQNDELAFRLEQFNNLNQFDHLQRKNYYSIILLHGANFNLKVDFSEYKLKANHMICLSPYQPFMISSDEACSGFLLNFHPDFFCTYRHQNEIETEGVLFGNFHGLPFFKLFEEKLFSNLIDQISREMDRDSIAQHEVLVAFLKVFLIESVRQKKKFDEDTVLKFTDRQSEVLQNLVDAIEGNYTKLHAPQEYADILCVSSKTLAGIVKKYLNQTLTSLITSRIIIEAKRELYLTSKPVKQIAAALGYDDEFYFSRFFKKKVGVSPDTYRKTVGFAKLEKLQVDLKKRSID</sequence>
<evidence type="ECO:0000256" key="3">
    <source>
        <dbReference type="ARBA" id="ARBA00023163"/>
    </source>
</evidence>
<gene>
    <name evidence="5" type="ORF">C1H87_21970</name>
</gene>
<dbReference type="PROSITE" id="PS01124">
    <property type="entry name" value="HTH_ARAC_FAMILY_2"/>
    <property type="match status" value="1"/>
</dbReference>
<dbReference type="KEGG" id="fek:C1H87_21970"/>
<dbReference type="PRINTS" id="PR00032">
    <property type="entry name" value="HTHARAC"/>
</dbReference>
<dbReference type="OrthoDB" id="2666928at2"/>
<evidence type="ECO:0000256" key="1">
    <source>
        <dbReference type="ARBA" id="ARBA00023015"/>
    </source>
</evidence>
<proteinExistence type="predicted"/>
<dbReference type="Proteomes" id="UP000235826">
    <property type="component" value="Chromosome"/>
</dbReference>
<keyword evidence="1" id="KW-0805">Transcription regulation</keyword>
<evidence type="ECO:0000313" key="5">
    <source>
        <dbReference type="EMBL" id="AUP81237.1"/>
    </source>
</evidence>
<keyword evidence="2" id="KW-0238">DNA-binding</keyword>
<name>A0A2K9PXG5_9FLAO</name>
<dbReference type="InterPro" id="IPR009057">
    <property type="entry name" value="Homeodomain-like_sf"/>
</dbReference>
<dbReference type="GO" id="GO:0043565">
    <property type="term" value="F:sequence-specific DNA binding"/>
    <property type="evidence" value="ECO:0007669"/>
    <property type="project" value="InterPro"/>
</dbReference>
<feature type="domain" description="HTH araC/xylS-type" evidence="4">
    <location>
        <begin position="180"/>
        <end position="278"/>
    </location>
</feature>
<accession>A0A2K9PXG5</accession>
<dbReference type="InterPro" id="IPR018060">
    <property type="entry name" value="HTH_AraC"/>
</dbReference>
<dbReference type="Gene3D" id="1.10.10.60">
    <property type="entry name" value="Homeodomain-like"/>
    <property type="match status" value="1"/>
</dbReference>
<reference evidence="5 6" key="1">
    <citation type="submission" date="2018-01" db="EMBL/GenBank/DDBJ databases">
        <title>Complete genome sequence of Flavivirga eckloniae ECD14 isolated from seaweed Ecklonia cava.</title>
        <authorList>
            <person name="Lee J.H."/>
            <person name="Baik K.S."/>
            <person name="Seong C.N."/>
        </authorList>
    </citation>
    <scope>NUCLEOTIDE SEQUENCE [LARGE SCALE GENOMIC DNA]</scope>
    <source>
        <strain evidence="5 6">ECD14</strain>
    </source>
</reference>
<evidence type="ECO:0000256" key="2">
    <source>
        <dbReference type="ARBA" id="ARBA00023125"/>
    </source>
</evidence>
<dbReference type="PANTHER" id="PTHR43280">
    <property type="entry name" value="ARAC-FAMILY TRANSCRIPTIONAL REGULATOR"/>
    <property type="match status" value="1"/>
</dbReference>
<dbReference type="SUPFAM" id="SSF46689">
    <property type="entry name" value="Homeodomain-like"/>
    <property type="match status" value="1"/>
</dbReference>
<dbReference type="GO" id="GO:0003700">
    <property type="term" value="F:DNA-binding transcription factor activity"/>
    <property type="evidence" value="ECO:0007669"/>
    <property type="project" value="InterPro"/>
</dbReference>
<dbReference type="PANTHER" id="PTHR43280:SF32">
    <property type="entry name" value="TRANSCRIPTIONAL REGULATORY PROTEIN"/>
    <property type="match status" value="1"/>
</dbReference>
<evidence type="ECO:0000259" key="4">
    <source>
        <dbReference type="PROSITE" id="PS01124"/>
    </source>
</evidence>
<keyword evidence="3" id="KW-0804">Transcription</keyword>
<dbReference type="SMART" id="SM00342">
    <property type="entry name" value="HTH_ARAC"/>
    <property type="match status" value="1"/>
</dbReference>
<dbReference type="InterPro" id="IPR020449">
    <property type="entry name" value="Tscrpt_reg_AraC-type_HTH"/>
</dbReference>
<protein>
    <submittedName>
        <fullName evidence="5">AraC family transcriptional regulator</fullName>
    </submittedName>
</protein>
<organism evidence="5 6">
    <name type="scientific">Flavivirga eckloniae</name>
    <dbReference type="NCBI Taxonomy" id="1803846"/>
    <lineage>
        <taxon>Bacteria</taxon>
        <taxon>Pseudomonadati</taxon>
        <taxon>Bacteroidota</taxon>
        <taxon>Flavobacteriia</taxon>
        <taxon>Flavobacteriales</taxon>
        <taxon>Flavobacteriaceae</taxon>
        <taxon>Flavivirga</taxon>
    </lineage>
</organism>
<dbReference type="RefSeq" id="WP_102757880.1">
    <property type="nucleotide sequence ID" value="NZ_CP025791.1"/>
</dbReference>
<keyword evidence="6" id="KW-1185">Reference proteome</keyword>